<evidence type="ECO:0000313" key="4">
    <source>
        <dbReference type="Proteomes" id="UP000013827"/>
    </source>
</evidence>
<dbReference type="RefSeq" id="XP_005792990.1">
    <property type="nucleotide sequence ID" value="XM_005792933.1"/>
</dbReference>
<dbReference type="InterPro" id="IPR003409">
    <property type="entry name" value="MORN"/>
</dbReference>
<dbReference type="PaxDb" id="2903-EOD40561"/>
<reference evidence="4" key="1">
    <citation type="journal article" date="2013" name="Nature">
        <title>Pan genome of the phytoplankton Emiliania underpins its global distribution.</title>
        <authorList>
            <person name="Read B.A."/>
            <person name="Kegel J."/>
            <person name="Klute M.J."/>
            <person name="Kuo A."/>
            <person name="Lefebvre S.C."/>
            <person name="Maumus F."/>
            <person name="Mayer C."/>
            <person name="Miller J."/>
            <person name="Monier A."/>
            <person name="Salamov A."/>
            <person name="Young J."/>
            <person name="Aguilar M."/>
            <person name="Claverie J.M."/>
            <person name="Frickenhaus S."/>
            <person name="Gonzalez K."/>
            <person name="Herman E.K."/>
            <person name="Lin Y.C."/>
            <person name="Napier J."/>
            <person name="Ogata H."/>
            <person name="Sarno A.F."/>
            <person name="Shmutz J."/>
            <person name="Schroeder D."/>
            <person name="de Vargas C."/>
            <person name="Verret F."/>
            <person name="von Dassow P."/>
            <person name="Valentin K."/>
            <person name="Van de Peer Y."/>
            <person name="Wheeler G."/>
            <person name="Dacks J.B."/>
            <person name="Delwiche C.F."/>
            <person name="Dyhrman S.T."/>
            <person name="Glockner G."/>
            <person name="John U."/>
            <person name="Richards T."/>
            <person name="Worden A.Z."/>
            <person name="Zhang X."/>
            <person name="Grigoriev I.V."/>
            <person name="Allen A.E."/>
            <person name="Bidle K."/>
            <person name="Borodovsky M."/>
            <person name="Bowler C."/>
            <person name="Brownlee C."/>
            <person name="Cock J.M."/>
            <person name="Elias M."/>
            <person name="Gladyshev V.N."/>
            <person name="Groth M."/>
            <person name="Guda C."/>
            <person name="Hadaegh A."/>
            <person name="Iglesias-Rodriguez M.D."/>
            <person name="Jenkins J."/>
            <person name="Jones B.M."/>
            <person name="Lawson T."/>
            <person name="Leese F."/>
            <person name="Lindquist E."/>
            <person name="Lobanov A."/>
            <person name="Lomsadze A."/>
            <person name="Malik S.B."/>
            <person name="Marsh M.E."/>
            <person name="Mackinder L."/>
            <person name="Mock T."/>
            <person name="Mueller-Roeber B."/>
            <person name="Pagarete A."/>
            <person name="Parker M."/>
            <person name="Probert I."/>
            <person name="Quesneville H."/>
            <person name="Raines C."/>
            <person name="Rensing S.A."/>
            <person name="Riano-Pachon D.M."/>
            <person name="Richier S."/>
            <person name="Rokitta S."/>
            <person name="Shiraiwa Y."/>
            <person name="Soanes D.M."/>
            <person name="van der Giezen M."/>
            <person name="Wahlund T.M."/>
            <person name="Williams B."/>
            <person name="Wilson W."/>
            <person name="Wolfe G."/>
            <person name="Wurch L.L."/>
        </authorList>
    </citation>
    <scope>NUCLEOTIDE SEQUENCE</scope>
</reference>
<dbReference type="STRING" id="2903.R1FXV4"/>
<sequence length="262" mass="27540">MAEEESACYSYSGPREEGAVVSISVEVEGAEAAAEGEEGEPSVTTKSRELTLLGARSTEDSAELGSATYPNGDAYEGGFLKGDRHHQGKYTYSGGAPDPEGGEARPPRAVYEGLFERGVKSGVGEMTYADSSRRAALRKSLLMQSPRSTNPLLMPRYHGEFKDGLRGGSGTMYYASGDTYSGQWSGGLKQGEGTYVYSSGATLTGTWRGGMIEVGSFTDMHGSTFKGSFSGATTAPAYGEGTLTMPSGNAIPVAREGEFMSL</sequence>
<dbReference type="eggNOG" id="KOG0231">
    <property type="taxonomic scope" value="Eukaryota"/>
</dbReference>
<keyword evidence="4" id="KW-1185">Reference proteome</keyword>
<dbReference type="GeneID" id="17285832"/>
<dbReference type="EnsemblProtists" id="EOD40561">
    <property type="protein sequence ID" value="EOD40561"/>
    <property type="gene ID" value="EMIHUDRAFT_222673"/>
</dbReference>
<dbReference type="AlphaFoldDB" id="A0A0D3KXS6"/>
<keyword evidence="1" id="KW-0677">Repeat</keyword>
<evidence type="ECO:0000313" key="3">
    <source>
        <dbReference type="EnsemblProtists" id="EOD40561"/>
    </source>
</evidence>
<evidence type="ECO:0000256" key="2">
    <source>
        <dbReference type="SAM" id="MobiDB-lite"/>
    </source>
</evidence>
<dbReference type="Proteomes" id="UP000013827">
    <property type="component" value="Unassembled WGS sequence"/>
</dbReference>
<dbReference type="PANTHER" id="PTHR43215">
    <property type="entry name" value="RADIAL SPOKE HEAD 1 HOMOLOG"/>
    <property type="match status" value="1"/>
</dbReference>
<dbReference type="KEGG" id="ehx:EMIHUDRAFT_222673"/>
<accession>A0A0D3KXS6</accession>
<dbReference type="Pfam" id="PF02493">
    <property type="entry name" value="MORN"/>
    <property type="match status" value="4"/>
</dbReference>
<dbReference type="PANTHER" id="PTHR43215:SF14">
    <property type="entry name" value="RADIAL SPOKE HEAD 1 HOMOLOG"/>
    <property type="match status" value="1"/>
</dbReference>
<proteinExistence type="predicted"/>
<evidence type="ECO:0000256" key="1">
    <source>
        <dbReference type="ARBA" id="ARBA00022737"/>
    </source>
</evidence>
<name>A0A0D3KXS6_EMIH1</name>
<feature type="region of interest" description="Disordered" evidence="2">
    <location>
        <begin position="80"/>
        <end position="106"/>
    </location>
</feature>
<protein>
    <submittedName>
        <fullName evidence="3">Uncharacterized protein</fullName>
    </submittedName>
</protein>
<dbReference type="OMA" id="SACYSYS"/>
<dbReference type="Gene3D" id="2.20.110.10">
    <property type="entry name" value="Histone H3 K4-specific methyltransferase SET7/9 N-terminal domain"/>
    <property type="match status" value="1"/>
</dbReference>
<dbReference type="SMART" id="SM00698">
    <property type="entry name" value="MORN"/>
    <property type="match status" value="4"/>
</dbReference>
<reference evidence="3" key="2">
    <citation type="submission" date="2024-10" db="UniProtKB">
        <authorList>
            <consortium name="EnsemblProtists"/>
        </authorList>
    </citation>
    <scope>IDENTIFICATION</scope>
</reference>
<organism evidence="3 4">
    <name type="scientific">Emiliania huxleyi (strain CCMP1516)</name>
    <dbReference type="NCBI Taxonomy" id="280463"/>
    <lineage>
        <taxon>Eukaryota</taxon>
        <taxon>Haptista</taxon>
        <taxon>Haptophyta</taxon>
        <taxon>Prymnesiophyceae</taxon>
        <taxon>Isochrysidales</taxon>
        <taxon>Noelaerhabdaceae</taxon>
        <taxon>Emiliania</taxon>
    </lineage>
</organism>
<dbReference type="SUPFAM" id="SSF82185">
    <property type="entry name" value="Histone H3 K4-specific methyltransferase SET7/9 N-terminal domain"/>
    <property type="match status" value="2"/>
</dbReference>
<dbReference type="HOGENOM" id="CLU_1063295_0_0_1"/>